<evidence type="ECO:0000313" key="3">
    <source>
        <dbReference type="Proteomes" id="UP000095281"/>
    </source>
</evidence>
<feature type="compositionally biased region" description="Low complexity" evidence="2">
    <location>
        <begin position="180"/>
        <end position="192"/>
    </location>
</feature>
<dbReference type="WBParaSite" id="MhA1_Contig37.frz3.gene2">
    <property type="protein sequence ID" value="MhA1_Contig37.frz3.gene2"/>
    <property type="gene ID" value="MhA1_Contig37.frz3.gene2"/>
</dbReference>
<proteinExistence type="predicted"/>
<feature type="compositionally biased region" description="Pro residues" evidence="2">
    <location>
        <begin position="170"/>
        <end position="179"/>
    </location>
</feature>
<feature type="compositionally biased region" description="Polar residues" evidence="2">
    <location>
        <begin position="103"/>
        <end position="132"/>
    </location>
</feature>
<keyword evidence="1" id="KW-0175">Coiled coil</keyword>
<organism evidence="3 4">
    <name type="scientific">Meloidogyne hapla</name>
    <name type="common">Root-knot nematode worm</name>
    <dbReference type="NCBI Taxonomy" id="6305"/>
    <lineage>
        <taxon>Eukaryota</taxon>
        <taxon>Metazoa</taxon>
        <taxon>Ecdysozoa</taxon>
        <taxon>Nematoda</taxon>
        <taxon>Chromadorea</taxon>
        <taxon>Rhabditida</taxon>
        <taxon>Tylenchina</taxon>
        <taxon>Tylenchomorpha</taxon>
        <taxon>Tylenchoidea</taxon>
        <taxon>Meloidogynidae</taxon>
        <taxon>Meloidogyninae</taxon>
        <taxon>Meloidogyne</taxon>
    </lineage>
</organism>
<feature type="compositionally biased region" description="Basic and acidic residues" evidence="2">
    <location>
        <begin position="201"/>
        <end position="213"/>
    </location>
</feature>
<keyword evidence="3" id="KW-1185">Reference proteome</keyword>
<name>A0A1I8BQC1_MELHA</name>
<dbReference type="AlphaFoldDB" id="A0A1I8BQC1"/>
<evidence type="ECO:0000256" key="1">
    <source>
        <dbReference type="SAM" id="Coils"/>
    </source>
</evidence>
<feature type="coiled-coil region" evidence="1">
    <location>
        <begin position="221"/>
        <end position="248"/>
    </location>
</feature>
<evidence type="ECO:0000256" key="2">
    <source>
        <dbReference type="SAM" id="MobiDB-lite"/>
    </source>
</evidence>
<sequence length="277" mass="31874">MNIIILEELLPFKEVTVKEEQVSEMCILYNQELRRYLTMRNERENRPVKVELVASPKGAIMSQNVAHPSTNIGEDDDDMWMSDDLSYSSYPKQPPNRAYNIVPTPSISTSEQNYEGPSTSTFPLPTQPSTSRGSKKINKVSKKIKKSKKPKKRIKTEGAESEEIITPQNAPLPPSPPISIPAAIPDAIDAPLVSDPNPTREITKRVKSEDSEGIKRWRKGYDAKQEEKLKQKKRKDEYLQRKNRIREQRVPIDQVALAQARREDDIKRRQKLTRKWE</sequence>
<feature type="region of interest" description="Disordered" evidence="2">
    <location>
        <begin position="86"/>
        <end position="213"/>
    </location>
</feature>
<evidence type="ECO:0000313" key="4">
    <source>
        <dbReference type="WBParaSite" id="MhA1_Contig37.frz3.gene2"/>
    </source>
</evidence>
<dbReference type="Proteomes" id="UP000095281">
    <property type="component" value="Unplaced"/>
</dbReference>
<protein>
    <submittedName>
        <fullName evidence="4">BZIP domain-containing protein</fullName>
    </submittedName>
</protein>
<reference evidence="4" key="1">
    <citation type="submission" date="2016-11" db="UniProtKB">
        <authorList>
            <consortium name="WormBaseParasite"/>
        </authorList>
    </citation>
    <scope>IDENTIFICATION</scope>
</reference>
<feature type="compositionally biased region" description="Basic residues" evidence="2">
    <location>
        <begin position="133"/>
        <end position="154"/>
    </location>
</feature>
<accession>A0A1I8BQC1</accession>